<dbReference type="PANTHER" id="PTHR41773">
    <property type="entry name" value="GTP PYROPHOSPHATASE-RELATED"/>
    <property type="match status" value="1"/>
</dbReference>
<dbReference type="CDD" id="cd05399">
    <property type="entry name" value="NT_Rel-Spo_like"/>
    <property type="match status" value="1"/>
</dbReference>
<dbReference type="SMART" id="SM00954">
    <property type="entry name" value="RelA_SpoT"/>
    <property type="match status" value="1"/>
</dbReference>
<gene>
    <name evidence="2" type="ORF">I5V89_04505</name>
</gene>
<proteinExistence type="predicted"/>
<dbReference type="Pfam" id="PF04607">
    <property type="entry name" value="RelA_SpoT"/>
    <property type="match status" value="1"/>
</dbReference>
<protein>
    <recommendedName>
        <fullName evidence="1">RelA/SpoT domain-containing protein</fullName>
    </recommendedName>
</protein>
<dbReference type="AlphaFoldDB" id="A0AA40YC79"/>
<evidence type="ECO:0000313" key="2">
    <source>
        <dbReference type="EMBL" id="MBH1789135.1"/>
    </source>
</evidence>
<evidence type="ECO:0000259" key="1">
    <source>
        <dbReference type="SMART" id="SM00954"/>
    </source>
</evidence>
<reference evidence="2" key="1">
    <citation type="submission" date="2020-11" db="EMBL/GenBank/DDBJ databases">
        <title>Enhanced detection system for hospital associated transmission using whole genome sequencing surveillance.</title>
        <authorList>
            <person name="Harrison L.H."/>
            <person name="Van Tyne D."/>
            <person name="Marsh J.W."/>
            <person name="Griffith M.P."/>
            <person name="Snyder D.J."/>
            <person name="Cooper V.S."/>
            <person name="Mustapha M."/>
        </authorList>
    </citation>
    <scope>NUCLEOTIDE SEQUENCE</scope>
    <source>
        <strain evidence="2">STEN00053</strain>
    </source>
</reference>
<feature type="domain" description="RelA/SpoT" evidence="1">
    <location>
        <begin position="43"/>
        <end position="161"/>
    </location>
</feature>
<comment type="caution">
    <text evidence="2">The sequence shown here is derived from an EMBL/GenBank/DDBJ whole genome shotgun (WGS) entry which is preliminary data.</text>
</comment>
<dbReference type="PANTHER" id="PTHR41773:SF1">
    <property type="entry name" value="RELA_SPOT DOMAIN-CONTAINING PROTEIN"/>
    <property type="match status" value="1"/>
</dbReference>
<name>A0AA40YC79_STEMA</name>
<dbReference type="GO" id="GO:0015969">
    <property type="term" value="P:guanosine tetraphosphate metabolic process"/>
    <property type="evidence" value="ECO:0007669"/>
    <property type="project" value="InterPro"/>
</dbReference>
<organism evidence="2 3">
    <name type="scientific">Stenotrophomonas maltophilia</name>
    <name type="common">Pseudomonas maltophilia</name>
    <name type="synonym">Xanthomonas maltophilia</name>
    <dbReference type="NCBI Taxonomy" id="40324"/>
    <lineage>
        <taxon>Bacteria</taxon>
        <taxon>Pseudomonadati</taxon>
        <taxon>Pseudomonadota</taxon>
        <taxon>Gammaproteobacteria</taxon>
        <taxon>Lysobacterales</taxon>
        <taxon>Lysobacteraceae</taxon>
        <taxon>Stenotrophomonas</taxon>
        <taxon>Stenotrophomonas maltophilia group</taxon>
    </lineage>
</organism>
<dbReference type="Gene3D" id="3.30.460.10">
    <property type="entry name" value="Beta Polymerase, domain 2"/>
    <property type="match status" value="1"/>
</dbReference>
<sequence>MKSDLDIGDFIIENRASLQEWGDLIAAAIGDKHGDSFKVPATPRVKDPDSARKKQLKKQYANPVVDMTDLVGVRFVVLTSDELGPILETIETSDCWNHKQTRDPNAEARENPATFGYQSHHYELRPTNGAQWCCEVQVRTLLQHTMAELSHDAIYKSPIPVPSQAERLVARSIALMETTDELMCMAMDTIRTAQAPFEAMRKEALVQASSVGGAGADLLDDLFEAYPESITFEGLAEFRDFIRSRSYILERIASRKGRGVFAFPASTLLVYWLAFKHPRSTSRHWPYPGSVRDLEMIYSDLGIGR</sequence>
<evidence type="ECO:0000313" key="3">
    <source>
        <dbReference type="Proteomes" id="UP000634179"/>
    </source>
</evidence>
<dbReference type="InterPro" id="IPR007685">
    <property type="entry name" value="RelA_SpoT"/>
</dbReference>
<dbReference type="EMBL" id="JADUOV010000002">
    <property type="protein sequence ID" value="MBH1789135.1"/>
    <property type="molecule type" value="Genomic_DNA"/>
</dbReference>
<accession>A0AA40YC79</accession>
<dbReference type="SUPFAM" id="SSF81301">
    <property type="entry name" value="Nucleotidyltransferase"/>
    <property type="match status" value="1"/>
</dbReference>
<dbReference type="InterPro" id="IPR043519">
    <property type="entry name" value="NT_sf"/>
</dbReference>
<dbReference type="Proteomes" id="UP000634179">
    <property type="component" value="Unassembled WGS sequence"/>
</dbReference>